<dbReference type="AlphaFoldDB" id="A0A6A6RSL9"/>
<organism evidence="1 2">
    <name type="scientific">Massarina eburnea CBS 473.64</name>
    <dbReference type="NCBI Taxonomy" id="1395130"/>
    <lineage>
        <taxon>Eukaryota</taxon>
        <taxon>Fungi</taxon>
        <taxon>Dikarya</taxon>
        <taxon>Ascomycota</taxon>
        <taxon>Pezizomycotina</taxon>
        <taxon>Dothideomycetes</taxon>
        <taxon>Pleosporomycetidae</taxon>
        <taxon>Pleosporales</taxon>
        <taxon>Massarineae</taxon>
        <taxon>Massarinaceae</taxon>
        <taxon>Massarina</taxon>
    </lineage>
</organism>
<sequence>MAKAQSSDMGSVYPARLSCTNKRAIEEMCLCRGSITTGQRTLQFIITDVPNPGAEWVGKIIVAFGSTTWELRAFSPPLVHAEIIYPVPPPLQLGPSIMSLKTVDAVTRNTTESHHIRVPTLRTLTGSFDLSSSCGHVESGRLNQGPISYLQGR</sequence>
<proteinExistence type="predicted"/>
<name>A0A6A6RSL9_9PLEO</name>
<evidence type="ECO:0000313" key="2">
    <source>
        <dbReference type="Proteomes" id="UP000799753"/>
    </source>
</evidence>
<reference evidence="1" key="1">
    <citation type="journal article" date="2020" name="Stud. Mycol.">
        <title>101 Dothideomycetes genomes: a test case for predicting lifestyles and emergence of pathogens.</title>
        <authorList>
            <person name="Haridas S."/>
            <person name="Albert R."/>
            <person name="Binder M."/>
            <person name="Bloem J."/>
            <person name="Labutti K."/>
            <person name="Salamov A."/>
            <person name="Andreopoulos B."/>
            <person name="Baker S."/>
            <person name="Barry K."/>
            <person name="Bills G."/>
            <person name="Bluhm B."/>
            <person name="Cannon C."/>
            <person name="Castanera R."/>
            <person name="Culley D."/>
            <person name="Daum C."/>
            <person name="Ezra D."/>
            <person name="Gonzalez J."/>
            <person name="Henrissat B."/>
            <person name="Kuo A."/>
            <person name="Liang C."/>
            <person name="Lipzen A."/>
            <person name="Lutzoni F."/>
            <person name="Magnuson J."/>
            <person name="Mondo S."/>
            <person name="Nolan M."/>
            <person name="Ohm R."/>
            <person name="Pangilinan J."/>
            <person name="Park H.-J."/>
            <person name="Ramirez L."/>
            <person name="Alfaro M."/>
            <person name="Sun H."/>
            <person name="Tritt A."/>
            <person name="Yoshinaga Y."/>
            <person name="Zwiers L.-H."/>
            <person name="Turgeon B."/>
            <person name="Goodwin S."/>
            <person name="Spatafora J."/>
            <person name="Crous P."/>
            <person name="Grigoriev I."/>
        </authorList>
    </citation>
    <scope>NUCLEOTIDE SEQUENCE</scope>
    <source>
        <strain evidence="1">CBS 473.64</strain>
    </source>
</reference>
<accession>A0A6A6RSL9</accession>
<dbReference type="EMBL" id="MU006789">
    <property type="protein sequence ID" value="KAF2638486.1"/>
    <property type="molecule type" value="Genomic_DNA"/>
</dbReference>
<keyword evidence="2" id="KW-1185">Reference proteome</keyword>
<dbReference type="Proteomes" id="UP000799753">
    <property type="component" value="Unassembled WGS sequence"/>
</dbReference>
<gene>
    <name evidence="1" type="ORF">P280DRAFT_71342</name>
</gene>
<protein>
    <submittedName>
        <fullName evidence="1">Uncharacterized protein</fullName>
    </submittedName>
</protein>
<evidence type="ECO:0000313" key="1">
    <source>
        <dbReference type="EMBL" id="KAF2638486.1"/>
    </source>
</evidence>